<feature type="compositionally biased region" description="Basic and acidic residues" evidence="1">
    <location>
        <begin position="42"/>
        <end position="51"/>
    </location>
</feature>
<name>A0A0E9QP76_ANGAN</name>
<dbReference type="AlphaFoldDB" id="A0A0E9QP76"/>
<organism evidence="2">
    <name type="scientific">Anguilla anguilla</name>
    <name type="common">European freshwater eel</name>
    <name type="synonym">Muraena anguilla</name>
    <dbReference type="NCBI Taxonomy" id="7936"/>
    <lineage>
        <taxon>Eukaryota</taxon>
        <taxon>Metazoa</taxon>
        <taxon>Chordata</taxon>
        <taxon>Craniata</taxon>
        <taxon>Vertebrata</taxon>
        <taxon>Euteleostomi</taxon>
        <taxon>Actinopterygii</taxon>
        <taxon>Neopterygii</taxon>
        <taxon>Teleostei</taxon>
        <taxon>Anguilliformes</taxon>
        <taxon>Anguillidae</taxon>
        <taxon>Anguilla</taxon>
    </lineage>
</organism>
<evidence type="ECO:0000313" key="2">
    <source>
        <dbReference type="EMBL" id="JAH18085.1"/>
    </source>
</evidence>
<dbReference type="EMBL" id="GBXM01090492">
    <property type="protein sequence ID" value="JAH18085.1"/>
    <property type="molecule type" value="Transcribed_RNA"/>
</dbReference>
<proteinExistence type="predicted"/>
<reference evidence="2" key="2">
    <citation type="journal article" date="2015" name="Fish Shellfish Immunol.">
        <title>Early steps in the European eel (Anguilla anguilla)-Vibrio vulnificus interaction in the gills: Role of the RtxA13 toxin.</title>
        <authorList>
            <person name="Callol A."/>
            <person name="Pajuelo D."/>
            <person name="Ebbesson L."/>
            <person name="Teles M."/>
            <person name="MacKenzie S."/>
            <person name="Amaro C."/>
        </authorList>
    </citation>
    <scope>NUCLEOTIDE SEQUENCE</scope>
</reference>
<reference evidence="2" key="1">
    <citation type="submission" date="2014-11" db="EMBL/GenBank/DDBJ databases">
        <authorList>
            <person name="Amaro Gonzalez C."/>
        </authorList>
    </citation>
    <scope>NUCLEOTIDE SEQUENCE</scope>
</reference>
<sequence length="66" mass="7596">MAELSREKGFLQDGADTSYSFNRKESLLNGHFYRQQSELWAHPRPDSEPLRGHCTHNAPPLLRSKS</sequence>
<accession>A0A0E9QP76</accession>
<protein>
    <submittedName>
        <fullName evidence="2">Uncharacterized protein</fullName>
    </submittedName>
</protein>
<feature type="region of interest" description="Disordered" evidence="1">
    <location>
        <begin position="42"/>
        <end position="66"/>
    </location>
</feature>
<evidence type="ECO:0000256" key="1">
    <source>
        <dbReference type="SAM" id="MobiDB-lite"/>
    </source>
</evidence>